<keyword evidence="7" id="KW-1185">Reference proteome</keyword>
<feature type="transmembrane region" description="Helical" evidence="5">
    <location>
        <begin position="144"/>
        <end position="168"/>
    </location>
</feature>
<dbReference type="PANTHER" id="PTHR11040:SF205">
    <property type="entry name" value="ZINC TRANSPORTER ZUPT"/>
    <property type="match status" value="1"/>
</dbReference>
<dbReference type="NCBIfam" id="NF003243">
    <property type="entry name" value="PRK04201.1"/>
    <property type="match status" value="1"/>
</dbReference>
<proteinExistence type="predicted"/>
<accession>A0ABP2ALJ9</accession>
<name>A0ABP2ALJ9_SARVE</name>
<evidence type="ECO:0000313" key="7">
    <source>
        <dbReference type="Proteomes" id="UP000095488"/>
    </source>
</evidence>
<feature type="transmembrane region" description="Helical" evidence="5">
    <location>
        <begin position="36"/>
        <end position="54"/>
    </location>
</feature>
<dbReference type="Pfam" id="PF02535">
    <property type="entry name" value="Zip"/>
    <property type="match status" value="2"/>
</dbReference>
<dbReference type="RefSeq" id="WP_055256998.1">
    <property type="nucleotide sequence ID" value="NZ_CABIXL010000001.1"/>
</dbReference>
<keyword evidence="4 5" id="KW-0472">Membrane</keyword>
<evidence type="ECO:0000256" key="1">
    <source>
        <dbReference type="ARBA" id="ARBA00004141"/>
    </source>
</evidence>
<comment type="caution">
    <text evidence="6">The sequence shown here is derived from an EMBL/GenBank/DDBJ whole genome shotgun (WGS) entry which is preliminary data.</text>
</comment>
<feature type="transmembrane region" description="Helical" evidence="5">
    <location>
        <begin position="6"/>
        <end position="29"/>
    </location>
</feature>
<sequence length="259" mass="28824">MNGNTLIAFILCSIAGFSTILGAFIVFFSKSDNKKIITFALGFSSSVMITVSFTDLLPNALTSLSKHYNMTFSTVYTLIFISLGFFITFFIDKLIPENNTLYDKNKKKDNKLYKLGLFSCLAIMIHNFPEGMATFISSYEDPSLGLYITLAIMLHNIPEGISIAIPIYSSTNSKLKAFKYTFLSALAEPLGAIITFLFLQPFINELLLGIVFAIVCGVMIYIAFNELIPNAINLGFQNIYLFSILLGIIVMSLSHIFLH</sequence>
<evidence type="ECO:0000256" key="4">
    <source>
        <dbReference type="ARBA" id="ARBA00023136"/>
    </source>
</evidence>
<keyword evidence="2 5" id="KW-0812">Transmembrane</keyword>
<gene>
    <name evidence="6" type="primary">zupT_1</name>
    <name evidence="6" type="ORF">ERS852473_00086</name>
</gene>
<evidence type="ECO:0000256" key="3">
    <source>
        <dbReference type="ARBA" id="ARBA00022989"/>
    </source>
</evidence>
<evidence type="ECO:0000313" key="6">
    <source>
        <dbReference type="EMBL" id="CUN42530.1"/>
    </source>
</evidence>
<feature type="transmembrane region" description="Helical" evidence="5">
    <location>
        <begin position="206"/>
        <end position="227"/>
    </location>
</feature>
<keyword evidence="3 5" id="KW-1133">Transmembrane helix</keyword>
<dbReference type="Proteomes" id="UP000095488">
    <property type="component" value="Unassembled WGS sequence"/>
</dbReference>
<organism evidence="6 7">
    <name type="scientific">Sarcina ventriculi</name>
    <name type="common">Clostridium ventriculi</name>
    <dbReference type="NCBI Taxonomy" id="1267"/>
    <lineage>
        <taxon>Bacteria</taxon>
        <taxon>Bacillati</taxon>
        <taxon>Bacillota</taxon>
        <taxon>Clostridia</taxon>
        <taxon>Eubacteriales</taxon>
        <taxon>Clostridiaceae</taxon>
        <taxon>Sarcina</taxon>
    </lineage>
</organism>
<feature type="transmembrane region" description="Helical" evidence="5">
    <location>
        <begin position="239"/>
        <end position="258"/>
    </location>
</feature>
<dbReference type="InterPro" id="IPR003689">
    <property type="entry name" value="ZIP"/>
</dbReference>
<evidence type="ECO:0000256" key="2">
    <source>
        <dbReference type="ARBA" id="ARBA00022692"/>
    </source>
</evidence>
<feature type="transmembrane region" description="Helical" evidence="5">
    <location>
        <begin position="112"/>
        <end position="129"/>
    </location>
</feature>
<feature type="transmembrane region" description="Helical" evidence="5">
    <location>
        <begin position="180"/>
        <end position="200"/>
    </location>
</feature>
<feature type="transmembrane region" description="Helical" evidence="5">
    <location>
        <begin position="74"/>
        <end position="91"/>
    </location>
</feature>
<evidence type="ECO:0000256" key="5">
    <source>
        <dbReference type="SAM" id="Phobius"/>
    </source>
</evidence>
<reference evidence="6 7" key="1">
    <citation type="submission" date="2015-09" db="EMBL/GenBank/DDBJ databases">
        <authorList>
            <consortium name="Pathogen Informatics"/>
            <person name="Wu L."/>
            <person name="Ma J."/>
        </authorList>
    </citation>
    <scope>NUCLEOTIDE SEQUENCE [LARGE SCALE GENOMIC DNA]</scope>
    <source>
        <strain evidence="6 7">2789STDY5834858</strain>
    </source>
</reference>
<protein>
    <submittedName>
        <fullName evidence="6">Zinc transporter ZupT</fullName>
    </submittedName>
</protein>
<dbReference type="PANTHER" id="PTHR11040">
    <property type="entry name" value="ZINC/IRON TRANSPORTER"/>
    <property type="match status" value="1"/>
</dbReference>
<comment type="subcellular location">
    <subcellularLocation>
        <location evidence="1">Membrane</location>
        <topology evidence="1">Multi-pass membrane protein</topology>
    </subcellularLocation>
</comment>
<dbReference type="EMBL" id="CYZR01000001">
    <property type="protein sequence ID" value="CUN42530.1"/>
    <property type="molecule type" value="Genomic_DNA"/>
</dbReference>